<comment type="caution">
    <text evidence="2">The sequence shown here is derived from an EMBL/GenBank/DDBJ whole genome shotgun (WGS) entry which is preliminary data.</text>
</comment>
<dbReference type="InterPro" id="IPR013762">
    <property type="entry name" value="Integrase-like_cat_sf"/>
</dbReference>
<proteinExistence type="predicted"/>
<dbReference type="RefSeq" id="WP_344277554.1">
    <property type="nucleotide sequence ID" value="NZ_BAAAMR010000083.1"/>
</dbReference>
<reference evidence="2 3" key="1">
    <citation type="journal article" date="2019" name="Int. J. Syst. Evol. Microbiol.">
        <title>The Global Catalogue of Microorganisms (GCM) 10K type strain sequencing project: providing services to taxonomists for standard genome sequencing and annotation.</title>
        <authorList>
            <consortium name="The Broad Institute Genomics Platform"/>
            <consortium name="The Broad Institute Genome Sequencing Center for Infectious Disease"/>
            <person name="Wu L."/>
            <person name="Ma J."/>
        </authorList>
    </citation>
    <scope>NUCLEOTIDE SEQUENCE [LARGE SCALE GENOMIC DNA]</scope>
    <source>
        <strain evidence="2 3">JCM 13850</strain>
    </source>
</reference>
<dbReference type="Proteomes" id="UP001501020">
    <property type="component" value="Unassembled WGS sequence"/>
</dbReference>
<dbReference type="InterPro" id="IPR011010">
    <property type="entry name" value="DNA_brk_join_enz"/>
</dbReference>
<dbReference type="SUPFAM" id="SSF56349">
    <property type="entry name" value="DNA breaking-rejoining enzymes"/>
    <property type="match status" value="1"/>
</dbReference>
<protein>
    <submittedName>
        <fullName evidence="2">Uncharacterized protein</fullName>
    </submittedName>
</protein>
<dbReference type="EMBL" id="BAAAMR010000083">
    <property type="protein sequence ID" value="GAA2159102.1"/>
    <property type="molecule type" value="Genomic_DNA"/>
</dbReference>
<evidence type="ECO:0000256" key="1">
    <source>
        <dbReference type="ARBA" id="ARBA00023172"/>
    </source>
</evidence>
<organism evidence="2 3">
    <name type="scientific">Actinomadura napierensis</name>
    <dbReference type="NCBI Taxonomy" id="267854"/>
    <lineage>
        <taxon>Bacteria</taxon>
        <taxon>Bacillati</taxon>
        <taxon>Actinomycetota</taxon>
        <taxon>Actinomycetes</taxon>
        <taxon>Streptosporangiales</taxon>
        <taxon>Thermomonosporaceae</taxon>
        <taxon>Actinomadura</taxon>
    </lineage>
</organism>
<evidence type="ECO:0000313" key="2">
    <source>
        <dbReference type="EMBL" id="GAA2159102.1"/>
    </source>
</evidence>
<keyword evidence="3" id="KW-1185">Reference proteome</keyword>
<gene>
    <name evidence="2" type="ORF">GCM10009727_70590</name>
</gene>
<dbReference type="Gene3D" id="1.10.443.10">
    <property type="entry name" value="Intergrase catalytic core"/>
    <property type="match status" value="1"/>
</dbReference>
<keyword evidence="1" id="KW-0233">DNA recombination</keyword>
<sequence length="88" mass="9765">MPVKPNGPRRFWGRVRAAAGIESVHFHGMQHTCVSPLPHLDIAPKIVREIEVTMKIYAHTPLDGKRPTFASQGCARLFLNGPDARPGR</sequence>
<name>A0ABN3AC63_9ACTN</name>
<evidence type="ECO:0000313" key="3">
    <source>
        <dbReference type="Proteomes" id="UP001501020"/>
    </source>
</evidence>
<accession>A0ABN3AC63</accession>